<keyword evidence="1" id="KW-0472">Membrane</keyword>
<gene>
    <name evidence="2" type="ORF">DN068_10515</name>
</gene>
<feature type="transmembrane region" description="Helical" evidence="1">
    <location>
        <begin position="110"/>
        <end position="130"/>
    </location>
</feature>
<keyword evidence="1" id="KW-0812">Transmembrane</keyword>
<dbReference type="OrthoDB" id="1488930at2"/>
<feature type="transmembrane region" description="Helical" evidence="1">
    <location>
        <begin position="142"/>
        <end position="162"/>
    </location>
</feature>
<feature type="transmembrane region" description="Helical" evidence="1">
    <location>
        <begin position="66"/>
        <end position="89"/>
    </location>
</feature>
<keyword evidence="3" id="KW-1185">Reference proteome</keyword>
<dbReference type="Proteomes" id="UP000248745">
    <property type="component" value="Unassembled WGS sequence"/>
</dbReference>
<evidence type="ECO:0000313" key="3">
    <source>
        <dbReference type="Proteomes" id="UP000248745"/>
    </source>
</evidence>
<feature type="transmembrane region" description="Helical" evidence="1">
    <location>
        <begin position="235"/>
        <end position="252"/>
    </location>
</feature>
<name>A0A2W2AYV3_9BACT</name>
<feature type="transmembrane region" description="Helical" evidence="1">
    <location>
        <begin position="26"/>
        <end position="54"/>
    </location>
</feature>
<comment type="caution">
    <text evidence="2">The sequence shown here is derived from an EMBL/GenBank/DDBJ whole genome shotgun (WGS) entry which is preliminary data.</text>
</comment>
<protein>
    <recommendedName>
        <fullName evidence="4">PNPLA domain-containing protein</fullName>
    </recommendedName>
</protein>
<keyword evidence="1" id="KW-1133">Transmembrane helix</keyword>
<sequence length="743" mass="85347">MHRILKGIFRFLPVQLLFLHFRKYQLLLIFWVIILATVTGNFAAHFGAVSLFLAPEYLGEINFVSMFLLGGSIAVFVMAWHITTFIIHSHRIPFMGALRQAFLKYCINNSILPLAFLIFYSVVSIRYQWINEHAPGTKILRLQLGFYLGFLLLIFLSFAYFFRVDRDLLKTVISKITNPSRIREIIPYDTLDYEYDLIRADTYVTETFSIEHLSKLETYPPRLLRTVLRRHHRNAITATLFAYITLLLLGIFMEEPILRIPAGAGFLILFAVAMGLVGAIKYFLKSWELIGWMCIALIGAMLVNYKVIDLRSIAYGLNYHLPEKDRPQYNYRYLRHVFSQQRYYDDKRLGEQRLNNWKKKKSLGGATKPPLILLCISGGGSRAAYWTFRSLQYIDSTSKGSLFNHTVLISGASGGMLGASYWRAVHDAYQQGKIPDPYAARYQDNIGKDLLNAIIFSFVSVDLISPFNKISIGGYNYTKDRGYAMEQELIRNTEGLLDQKIGDYRQAEWEGSIPQLIVSGTIVNDGRKLMVSAQPITFMTQPEYSSKDSMHAPIDAIDFATFFSKQNPYNMRLTSALRMNATFPYVLPVVKLPSVPAMNVMDAGMRDNFGMDITLRYLFVFREWLKENVGDVIVLQVRDTKESNISSPTDQNSLPKMLSDPLFVIQTKWEAFQSYTQTYLKDYAPNFISNKMHFITLQYIPQQAGNAAALNFHLTEKEKTDLYQSIYNPLNQRQIDTLAHLLQ</sequence>
<reference evidence="2 3" key="1">
    <citation type="submission" date="2018-06" db="EMBL/GenBank/DDBJ databases">
        <title>Mucibacter soli gen. nov., sp. nov., a new member of the family Chitinophagaceae producing mucin.</title>
        <authorList>
            <person name="Kim M.-K."/>
            <person name="Park S."/>
            <person name="Kim T.-S."/>
            <person name="Joung Y."/>
            <person name="Han J.-H."/>
            <person name="Kim S.B."/>
        </authorList>
    </citation>
    <scope>NUCLEOTIDE SEQUENCE [LARGE SCALE GENOMIC DNA]</scope>
    <source>
        <strain evidence="2 3">R1-15</strain>
    </source>
</reference>
<dbReference type="RefSeq" id="WP_110998872.1">
    <property type="nucleotide sequence ID" value="NZ_QKTW01000016.1"/>
</dbReference>
<dbReference type="AlphaFoldDB" id="A0A2W2AYV3"/>
<evidence type="ECO:0000313" key="2">
    <source>
        <dbReference type="EMBL" id="PZF72838.1"/>
    </source>
</evidence>
<feature type="transmembrane region" description="Helical" evidence="1">
    <location>
        <begin position="289"/>
        <end position="308"/>
    </location>
</feature>
<accession>A0A2W2AYV3</accession>
<proteinExistence type="predicted"/>
<evidence type="ECO:0000256" key="1">
    <source>
        <dbReference type="SAM" id="Phobius"/>
    </source>
</evidence>
<dbReference type="Gene3D" id="3.40.1090.10">
    <property type="entry name" value="Cytosolic phospholipase A2 catalytic domain"/>
    <property type="match status" value="1"/>
</dbReference>
<dbReference type="SUPFAM" id="SSF52151">
    <property type="entry name" value="FabD/lysophospholipase-like"/>
    <property type="match status" value="1"/>
</dbReference>
<dbReference type="EMBL" id="QKTW01000016">
    <property type="protein sequence ID" value="PZF72838.1"/>
    <property type="molecule type" value="Genomic_DNA"/>
</dbReference>
<evidence type="ECO:0008006" key="4">
    <source>
        <dbReference type="Google" id="ProtNLM"/>
    </source>
</evidence>
<organism evidence="2 3">
    <name type="scientific">Taibaiella soli</name>
    <dbReference type="NCBI Taxonomy" id="1649169"/>
    <lineage>
        <taxon>Bacteria</taxon>
        <taxon>Pseudomonadati</taxon>
        <taxon>Bacteroidota</taxon>
        <taxon>Chitinophagia</taxon>
        <taxon>Chitinophagales</taxon>
        <taxon>Chitinophagaceae</taxon>
        <taxon>Taibaiella</taxon>
    </lineage>
</organism>
<dbReference type="InterPro" id="IPR016035">
    <property type="entry name" value="Acyl_Trfase/lysoPLipase"/>
</dbReference>
<feature type="transmembrane region" description="Helical" evidence="1">
    <location>
        <begin position="258"/>
        <end position="277"/>
    </location>
</feature>